<dbReference type="PANTHER" id="PTHR44103:SF1">
    <property type="entry name" value="PROPROTEIN CONVERTASE P"/>
    <property type="match status" value="1"/>
</dbReference>
<evidence type="ECO:0000256" key="3">
    <source>
        <dbReference type="SAM" id="SignalP"/>
    </source>
</evidence>
<dbReference type="InterPro" id="IPR013024">
    <property type="entry name" value="GGCT-like"/>
</dbReference>
<evidence type="ECO:0000313" key="5">
    <source>
        <dbReference type="EMBL" id="KTF03909.1"/>
    </source>
</evidence>
<dbReference type="PATRIC" id="fig|59561.3.peg.1230"/>
<dbReference type="InterPro" id="IPR028994">
    <property type="entry name" value="Integrin_alpha_N"/>
</dbReference>
<keyword evidence="1 3" id="KW-0732">Signal</keyword>
<dbReference type="PANTHER" id="PTHR44103">
    <property type="entry name" value="PROPROTEIN CONVERTASE P"/>
    <property type="match status" value="1"/>
</dbReference>
<dbReference type="RefSeq" id="WP_082661192.1">
    <property type="nucleotide sequence ID" value="NZ_LNIZ01000005.1"/>
</dbReference>
<reference evidence="5 6" key="1">
    <citation type="submission" date="2015-11" db="EMBL/GenBank/DDBJ databases">
        <title>Draft Genome Sequence of the Type Strain Trueperella bernardiae LCDC 89-0504T, Isolated from Blood Culture.</title>
        <authorList>
            <person name="Bernier A.-M."/>
            <person name="Bernard K."/>
        </authorList>
    </citation>
    <scope>NUCLEOTIDE SEQUENCE [LARGE SCALE GENOMIC DNA]</scope>
    <source>
        <strain evidence="5 6">LCDC 89-0504</strain>
    </source>
</reference>
<dbReference type="InterPro" id="IPR009288">
    <property type="entry name" value="AIG2-like_dom"/>
</dbReference>
<accession>A0A0W1KIK9</accession>
<gene>
    <name evidence="5" type="ORF">AQZ59_01238</name>
</gene>
<protein>
    <submittedName>
        <fullName evidence="5">FG-GAP repeat protein</fullName>
    </submittedName>
</protein>
<dbReference type="InterPro" id="IPR013517">
    <property type="entry name" value="FG-GAP"/>
</dbReference>
<dbReference type="CDD" id="cd06661">
    <property type="entry name" value="GGCT_like"/>
    <property type="match status" value="1"/>
</dbReference>
<evidence type="ECO:0000256" key="2">
    <source>
        <dbReference type="SAM" id="MobiDB-lite"/>
    </source>
</evidence>
<organism evidence="5 6">
    <name type="scientific">Trueperella bernardiae</name>
    <dbReference type="NCBI Taxonomy" id="59561"/>
    <lineage>
        <taxon>Bacteria</taxon>
        <taxon>Bacillati</taxon>
        <taxon>Actinomycetota</taxon>
        <taxon>Actinomycetes</taxon>
        <taxon>Actinomycetales</taxon>
        <taxon>Actinomycetaceae</taxon>
        <taxon>Trueperella</taxon>
    </lineage>
</organism>
<dbReference type="SUPFAM" id="SSF110857">
    <property type="entry name" value="Gamma-glutamyl cyclotransferase-like"/>
    <property type="match status" value="1"/>
</dbReference>
<keyword evidence="6" id="KW-1185">Reference proteome</keyword>
<sequence>MRSLFSRLATVALTAVLMVVAVAPTEASTIRSGYRDTLLARHTNNDLYAYGGSASYLSPGMKIGHGWGGFDYGIQIASLDGADYGDVIVRSPDGLLRIYHSDGTSLTGGYQIGYGWHVMADIVPADDWDGDGHPDLLARHRDGRLLLYPTLSAGEWDRVREIGWGWDDIDMMVVPGDIDGDGVADLVARHKPTGRLLLYPGDGSGEFGAMRQIGHGWESFTNITSIGDIDGDGRPDIIGQRADGKLFRYTSLGNGWWSKAVQIGHGWQDMTLPGKWKATTVAGPPAPKPQLLRQPFVYGTLRTGDIGYHMVQGRVISERKDTVPRYALWVTHKGTWPWAIPSATSRPIVGQIMEFPASTLAANLTRLDVYEGYYPNRNINTLRYFRNAATTTSGKPVWIYETSPRQAQWVVRNGYRVSNGDWFNQIRATSLRSPSGGLWVSPDAEAYVQVDKATEITTCTSELGSLDGQFLHLDLTATAPASTEQGYISVPAESFVAVDSDGNPFAPFDESARYCSAMNDQLIAFVDDGVTASGTLTLSGDIAELYWVNDDGEAVLIWSKNPAQLSQPSTEPTKDPTAEVTEPAEGADQSATEPAAEQTGEQTGAAESDNND</sequence>
<dbReference type="SUPFAM" id="SSF69318">
    <property type="entry name" value="Integrin alpha N-terminal domain"/>
    <property type="match status" value="1"/>
</dbReference>
<name>A0A0W1KIK9_9ACTO</name>
<dbReference type="OrthoDB" id="68195at2"/>
<feature type="signal peptide" evidence="3">
    <location>
        <begin position="1"/>
        <end position="23"/>
    </location>
</feature>
<feature type="domain" description="Gamma-glutamylcyclotransferase AIG2-like" evidence="4">
    <location>
        <begin position="296"/>
        <end position="422"/>
    </location>
</feature>
<proteinExistence type="predicted"/>
<dbReference type="Pfam" id="PF13517">
    <property type="entry name" value="FG-GAP_3"/>
    <property type="match status" value="1"/>
</dbReference>
<dbReference type="EMBL" id="LNIZ01000005">
    <property type="protein sequence ID" value="KTF03909.1"/>
    <property type="molecule type" value="Genomic_DNA"/>
</dbReference>
<dbReference type="Proteomes" id="UP000054404">
    <property type="component" value="Unassembled WGS sequence"/>
</dbReference>
<feature type="chain" id="PRO_5006924228" evidence="3">
    <location>
        <begin position="24"/>
        <end position="612"/>
    </location>
</feature>
<dbReference type="InterPro" id="IPR036568">
    <property type="entry name" value="GGCT-like_sf"/>
</dbReference>
<dbReference type="AlphaFoldDB" id="A0A0W1KIK9"/>
<evidence type="ECO:0000313" key="6">
    <source>
        <dbReference type="Proteomes" id="UP000054404"/>
    </source>
</evidence>
<dbReference type="Gene3D" id="3.10.490.10">
    <property type="entry name" value="Gamma-glutamyl cyclotransferase-like"/>
    <property type="match status" value="1"/>
</dbReference>
<feature type="region of interest" description="Disordered" evidence="2">
    <location>
        <begin position="563"/>
        <end position="612"/>
    </location>
</feature>
<comment type="caution">
    <text evidence="5">The sequence shown here is derived from an EMBL/GenBank/DDBJ whole genome shotgun (WGS) entry which is preliminary data.</text>
</comment>
<dbReference type="Pfam" id="PF06094">
    <property type="entry name" value="GGACT"/>
    <property type="match status" value="1"/>
</dbReference>
<dbReference type="Gene3D" id="2.130.10.130">
    <property type="entry name" value="Integrin alpha, N-terminal"/>
    <property type="match status" value="1"/>
</dbReference>
<evidence type="ECO:0000256" key="1">
    <source>
        <dbReference type="ARBA" id="ARBA00022729"/>
    </source>
</evidence>
<evidence type="ECO:0000259" key="4">
    <source>
        <dbReference type="Pfam" id="PF06094"/>
    </source>
</evidence>
<dbReference type="STRING" id="59561.AQZ59_01238"/>